<reference evidence="1 2" key="1">
    <citation type="submission" date="2024-05" db="EMBL/GenBank/DDBJ databases">
        <title>Genome sequencing and assembly of Indian major carp, Cirrhinus mrigala (Hamilton, 1822).</title>
        <authorList>
            <person name="Mohindra V."/>
            <person name="Chowdhury L.M."/>
            <person name="Lal K."/>
            <person name="Jena J.K."/>
        </authorList>
    </citation>
    <scope>NUCLEOTIDE SEQUENCE [LARGE SCALE GENOMIC DNA]</scope>
    <source>
        <strain evidence="1">CM1030</strain>
        <tissue evidence="1">Blood</tissue>
    </source>
</reference>
<dbReference type="EMBL" id="JAMKFB020000018">
    <property type="protein sequence ID" value="KAL0167880.1"/>
    <property type="molecule type" value="Genomic_DNA"/>
</dbReference>
<evidence type="ECO:0000313" key="1">
    <source>
        <dbReference type="EMBL" id="KAL0167880.1"/>
    </source>
</evidence>
<comment type="caution">
    <text evidence="1">The sequence shown here is derived from an EMBL/GenBank/DDBJ whole genome shotgun (WGS) entry which is preliminary data.</text>
</comment>
<feature type="non-terminal residue" evidence="1">
    <location>
        <position position="1"/>
    </location>
</feature>
<keyword evidence="2" id="KW-1185">Reference proteome</keyword>
<dbReference type="AlphaFoldDB" id="A0ABD0P261"/>
<organism evidence="1 2">
    <name type="scientific">Cirrhinus mrigala</name>
    <name type="common">Mrigala</name>
    <dbReference type="NCBI Taxonomy" id="683832"/>
    <lineage>
        <taxon>Eukaryota</taxon>
        <taxon>Metazoa</taxon>
        <taxon>Chordata</taxon>
        <taxon>Craniata</taxon>
        <taxon>Vertebrata</taxon>
        <taxon>Euteleostomi</taxon>
        <taxon>Actinopterygii</taxon>
        <taxon>Neopterygii</taxon>
        <taxon>Teleostei</taxon>
        <taxon>Ostariophysi</taxon>
        <taxon>Cypriniformes</taxon>
        <taxon>Cyprinidae</taxon>
        <taxon>Labeoninae</taxon>
        <taxon>Labeonini</taxon>
        <taxon>Cirrhinus</taxon>
    </lineage>
</organism>
<dbReference type="Proteomes" id="UP001529510">
    <property type="component" value="Unassembled WGS sequence"/>
</dbReference>
<name>A0ABD0P261_CIRMR</name>
<evidence type="ECO:0000313" key="2">
    <source>
        <dbReference type="Proteomes" id="UP001529510"/>
    </source>
</evidence>
<gene>
    <name evidence="1" type="ORF">M9458_036102</name>
</gene>
<feature type="non-terminal residue" evidence="1">
    <location>
        <position position="51"/>
    </location>
</feature>
<accession>A0ABD0P261</accession>
<protein>
    <submittedName>
        <fullName evidence="1">Uncharacterized protein</fullName>
    </submittedName>
</protein>
<sequence>KSGVIESNPLCPAAGQELGLLLQEGCSFIVLDQPISLDRLQLKNIDQLNAT</sequence>
<proteinExistence type="predicted"/>